<keyword evidence="3" id="KW-1185">Reference proteome</keyword>
<organism evidence="2 3">
    <name type="scientific">Tahibacter amnicola</name>
    <dbReference type="NCBI Taxonomy" id="2976241"/>
    <lineage>
        <taxon>Bacteria</taxon>
        <taxon>Pseudomonadati</taxon>
        <taxon>Pseudomonadota</taxon>
        <taxon>Gammaproteobacteria</taxon>
        <taxon>Lysobacterales</taxon>
        <taxon>Rhodanobacteraceae</taxon>
        <taxon>Tahibacter</taxon>
    </lineage>
</organism>
<reference evidence="2" key="1">
    <citation type="submission" date="2022-09" db="EMBL/GenBank/DDBJ databases">
        <title>Tahibacter sp. nov., isolated from a fresh water.</title>
        <authorList>
            <person name="Baek J.H."/>
            <person name="Lee J.K."/>
            <person name="Kim J.M."/>
            <person name="Jeon C.O."/>
        </authorList>
    </citation>
    <scope>NUCLEOTIDE SEQUENCE</scope>
    <source>
        <strain evidence="2">W38</strain>
    </source>
</reference>
<name>A0ABY6BJH0_9GAMM</name>
<dbReference type="RefSeq" id="WP_261697125.1">
    <property type="nucleotide sequence ID" value="NZ_CP104694.1"/>
</dbReference>
<accession>A0ABY6BJH0</accession>
<gene>
    <name evidence="2" type="ORF">N4264_11240</name>
</gene>
<proteinExistence type="predicted"/>
<protein>
    <submittedName>
        <fullName evidence="2">Uncharacterized protein</fullName>
    </submittedName>
</protein>
<evidence type="ECO:0000313" key="3">
    <source>
        <dbReference type="Proteomes" id="UP001064632"/>
    </source>
</evidence>
<keyword evidence="1" id="KW-0732">Signal</keyword>
<dbReference type="EMBL" id="CP104694">
    <property type="protein sequence ID" value="UXI70174.1"/>
    <property type="molecule type" value="Genomic_DNA"/>
</dbReference>
<sequence>MVRWLAGAALVLASPFAMGAQCEFTVEASWVHPMQPLSMRNQEEFYCFLIGASGNFRGSGESVFMRGNGFGRWVLGGTSQQEGVTAHGICAAKGCFTSASGGTARWHSEEITALSSADAPDFPWEHCWAGIHDQRPAWWGDAFTVLNGMQGRFDGLGEFVSVQQTSQPFEASRVNAKLSACTDDYLRASAHSFFVGTPSSGKPARFGGPGGFGNAAQVGEFTVSAAGTTMSTVMIPTWAGMCYFTEISGNFRGGGESVRITAQTINGVKRWVLKASHANPNGLVTARSRCVLFAQN</sequence>
<feature type="signal peptide" evidence="1">
    <location>
        <begin position="1"/>
        <end position="19"/>
    </location>
</feature>
<evidence type="ECO:0000256" key="1">
    <source>
        <dbReference type="SAM" id="SignalP"/>
    </source>
</evidence>
<feature type="chain" id="PRO_5045858182" evidence="1">
    <location>
        <begin position="20"/>
        <end position="296"/>
    </location>
</feature>
<dbReference type="Proteomes" id="UP001064632">
    <property type="component" value="Chromosome"/>
</dbReference>
<evidence type="ECO:0000313" key="2">
    <source>
        <dbReference type="EMBL" id="UXI70174.1"/>
    </source>
</evidence>